<organism evidence="1 2">
    <name type="scientific">Ilyodon furcidens</name>
    <name type="common">goldbreast splitfin</name>
    <dbReference type="NCBI Taxonomy" id="33524"/>
    <lineage>
        <taxon>Eukaryota</taxon>
        <taxon>Metazoa</taxon>
        <taxon>Chordata</taxon>
        <taxon>Craniata</taxon>
        <taxon>Vertebrata</taxon>
        <taxon>Euteleostomi</taxon>
        <taxon>Actinopterygii</taxon>
        <taxon>Neopterygii</taxon>
        <taxon>Teleostei</taxon>
        <taxon>Neoteleostei</taxon>
        <taxon>Acanthomorphata</taxon>
        <taxon>Ovalentaria</taxon>
        <taxon>Atherinomorphae</taxon>
        <taxon>Cyprinodontiformes</taxon>
        <taxon>Goodeidae</taxon>
        <taxon>Ilyodon</taxon>
    </lineage>
</organism>
<name>A0ABV0TR68_9TELE</name>
<keyword evidence="2" id="KW-1185">Reference proteome</keyword>
<evidence type="ECO:0000313" key="1">
    <source>
        <dbReference type="EMBL" id="MEQ2233962.1"/>
    </source>
</evidence>
<dbReference type="Proteomes" id="UP001482620">
    <property type="component" value="Unassembled WGS sequence"/>
</dbReference>
<sequence length="105" mass="11668">MDPFSTTDSFCKSASLPSKQTSLFTGVDPFSSNHQKSRGPDLFVTLDPFESGSFSSSANSSTGFADFSHMSKPRDPFEARANWLPDYQKVATVYQMVMEEDSMME</sequence>
<reference evidence="1 2" key="1">
    <citation type="submission" date="2021-06" db="EMBL/GenBank/DDBJ databases">
        <authorList>
            <person name="Palmer J.M."/>
        </authorList>
    </citation>
    <scope>NUCLEOTIDE SEQUENCE [LARGE SCALE GENOMIC DNA]</scope>
    <source>
        <strain evidence="2">if_2019</strain>
        <tissue evidence="1">Muscle</tissue>
    </source>
</reference>
<proteinExistence type="predicted"/>
<protein>
    <submittedName>
        <fullName evidence="1">Uncharacterized protein</fullName>
    </submittedName>
</protein>
<accession>A0ABV0TR68</accession>
<comment type="caution">
    <text evidence="1">The sequence shown here is derived from an EMBL/GenBank/DDBJ whole genome shotgun (WGS) entry which is preliminary data.</text>
</comment>
<dbReference type="EMBL" id="JAHRIQ010038275">
    <property type="protein sequence ID" value="MEQ2233962.1"/>
    <property type="molecule type" value="Genomic_DNA"/>
</dbReference>
<evidence type="ECO:0000313" key="2">
    <source>
        <dbReference type="Proteomes" id="UP001482620"/>
    </source>
</evidence>
<gene>
    <name evidence="1" type="ORF">ILYODFUR_027095</name>
</gene>